<protein>
    <submittedName>
        <fullName evidence="2">Uncharacterized protein</fullName>
    </submittedName>
</protein>
<evidence type="ECO:0000313" key="3">
    <source>
        <dbReference type="Proteomes" id="UP001150924"/>
    </source>
</evidence>
<comment type="caution">
    <text evidence="2">The sequence shown here is derived from an EMBL/GenBank/DDBJ whole genome shotgun (WGS) entry which is preliminary data.</text>
</comment>
<evidence type="ECO:0000256" key="1">
    <source>
        <dbReference type="SAM" id="MobiDB-lite"/>
    </source>
</evidence>
<organism evidence="2 3">
    <name type="scientific">Nannocystis pusilla</name>
    <dbReference type="NCBI Taxonomy" id="889268"/>
    <lineage>
        <taxon>Bacteria</taxon>
        <taxon>Pseudomonadati</taxon>
        <taxon>Myxococcota</taxon>
        <taxon>Polyangia</taxon>
        <taxon>Nannocystales</taxon>
        <taxon>Nannocystaceae</taxon>
        <taxon>Nannocystis</taxon>
    </lineage>
</organism>
<gene>
    <name evidence="2" type="ORF">OV079_17370</name>
</gene>
<dbReference type="Proteomes" id="UP001150924">
    <property type="component" value="Unassembled WGS sequence"/>
</dbReference>
<feature type="compositionally biased region" description="Basic and acidic residues" evidence="1">
    <location>
        <begin position="158"/>
        <end position="174"/>
    </location>
</feature>
<sequence>MASVASVFITSSLVSSALTSMTRSRAGRCLPSPTCANGKLPKPAAAACRRPARTAAALLLRRLLGLLHRLHRRLQVGQRPGRLGLGRELGQQREPEGPEAEDVDRRVGPAGHAAGHRAEPEEEQHDGEAAGPASQAEQAEDRHRAAAHHHQRGQVRRRAVEEQADDGDHRADEEQREAPLHLLLHQAHRVGRELAEVEGHLGRDLSHGRVRGCSSGLQQRVTAAGCGGLLAASSA</sequence>
<feature type="compositionally biased region" description="Basic residues" evidence="1">
    <location>
        <begin position="145"/>
        <end position="157"/>
    </location>
</feature>
<reference evidence="2" key="1">
    <citation type="submission" date="2022-11" db="EMBL/GenBank/DDBJ databases">
        <title>Minimal conservation of predation-associated metabolite biosynthetic gene clusters underscores biosynthetic potential of Myxococcota including descriptions for ten novel species: Archangium lansinium sp. nov., Myxococcus landrumus sp. nov., Nannocystis bai.</title>
        <authorList>
            <person name="Ahearne A."/>
            <person name="Stevens C."/>
            <person name="Phillips K."/>
        </authorList>
    </citation>
    <scope>NUCLEOTIDE SEQUENCE</scope>
    <source>
        <strain evidence="2">Na p29</strain>
    </source>
</reference>
<feature type="region of interest" description="Disordered" evidence="1">
    <location>
        <begin position="82"/>
        <end position="174"/>
    </location>
</feature>
<dbReference type="EMBL" id="JAPNKE010000002">
    <property type="protein sequence ID" value="MCY1007294.1"/>
    <property type="molecule type" value="Genomic_DNA"/>
</dbReference>
<name>A0A9X3ENE0_9BACT</name>
<dbReference type="RefSeq" id="WP_267769901.1">
    <property type="nucleotide sequence ID" value="NZ_JAPNKE010000002.1"/>
</dbReference>
<dbReference type="AlphaFoldDB" id="A0A9X3ENE0"/>
<keyword evidence="3" id="KW-1185">Reference proteome</keyword>
<proteinExistence type="predicted"/>
<accession>A0A9X3ENE0</accession>
<evidence type="ECO:0000313" key="2">
    <source>
        <dbReference type="EMBL" id="MCY1007294.1"/>
    </source>
</evidence>